<evidence type="ECO:0000313" key="3">
    <source>
        <dbReference type="Proteomes" id="UP001418444"/>
    </source>
</evidence>
<dbReference type="Proteomes" id="UP001418444">
    <property type="component" value="Unassembled WGS sequence"/>
</dbReference>
<dbReference type="Pfam" id="PF20789">
    <property type="entry name" value="4HBT_3C"/>
    <property type="match status" value="1"/>
</dbReference>
<comment type="caution">
    <text evidence="2">The sequence shown here is derived from an EMBL/GenBank/DDBJ whole genome shotgun (WGS) entry which is preliminary data.</text>
</comment>
<feature type="domain" description="Acyl-CoA thioesterase-like C-terminal" evidence="1">
    <location>
        <begin position="145"/>
        <end position="251"/>
    </location>
</feature>
<dbReference type="EMBL" id="BAAAZW010000001">
    <property type="protein sequence ID" value="GAA3950509.1"/>
    <property type="molecule type" value="Genomic_DNA"/>
</dbReference>
<reference evidence="3" key="1">
    <citation type="journal article" date="2019" name="Int. J. Syst. Evol. Microbiol.">
        <title>The Global Catalogue of Microorganisms (GCM) 10K type strain sequencing project: providing services to taxonomists for standard genome sequencing and annotation.</title>
        <authorList>
            <consortium name="The Broad Institute Genomics Platform"/>
            <consortium name="The Broad Institute Genome Sequencing Center for Infectious Disease"/>
            <person name="Wu L."/>
            <person name="Ma J."/>
        </authorList>
    </citation>
    <scope>NUCLEOTIDE SEQUENCE [LARGE SCALE GENOMIC DNA]</scope>
    <source>
        <strain evidence="3">JCM 16923</strain>
    </source>
</reference>
<dbReference type="InterPro" id="IPR049450">
    <property type="entry name" value="ACOT8-like_C"/>
</dbReference>
<dbReference type="RefSeq" id="WP_344780298.1">
    <property type="nucleotide sequence ID" value="NZ_BAAAZW010000001.1"/>
</dbReference>
<evidence type="ECO:0000259" key="1">
    <source>
        <dbReference type="Pfam" id="PF20789"/>
    </source>
</evidence>
<evidence type="ECO:0000313" key="2">
    <source>
        <dbReference type="EMBL" id="GAA3950509.1"/>
    </source>
</evidence>
<keyword evidence="3" id="KW-1185">Reference proteome</keyword>
<organism evidence="2 3">
    <name type="scientific">Gordonia caeni</name>
    <dbReference type="NCBI Taxonomy" id="1007097"/>
    <lineage>
        <taxon>Bacteria</taxon>
        <taxon>Bacillati</taxon>
        <taxon>Actinomycetota</taxon>
        <taxon>Actinomycetes</taxon>
        <taxon>Mycobacteriales</taxon>
        <taxon>Gordoniaceae</taxon>
        <taxon>Gordonia</taxon>
    </lineage>
</organism>
<gene>
    <name evidence="2" type="ORF">GCM10022231_05280</name>
</gene>
<dbReference type="InterPro" id="IPR042171">
    <property type="entry name" value="Acyl-CoA_hotdog"/>
</dbReference>
<dbReference type="Gene3D" id="2.40.160.210">
    <property type="entry name" value="Acyl-CoA thioesterase, double hotdog domain"/>
    <property type="match status" value="1"/>
</dbReference>
<protein>
    <submittedName>
        <fullName evidence="2">Thioesterase family protein</fullName>
    </submittedName>
</protein>
<name>A0ABP7NMP4_9ACTN</name>
<accession>A0ABP7NMP4</accession>
<proteinExistence type="predicted"/>
<sequence length="280" mass="30061">MAEYTFFTRDDSGRFLPTEMAQSLWGPDSLNGPAVCGLAAHSVECEHGRDGWRPARFTIELFKNARRLPTTVRTRVERSGGRILVVAFAIVQHDDDSADSGESLVAQGMTVFLKEGVSPPGARWSQPESERTFFPPEVDAGDGTPRFGGPDGWSSSMAGQQQAHRHRMWSRPIAVIPDAALTAFQRAVIAGESTSLMTNWGEGGIGFINCDLTVALARLPEGDRVGVEATSHLEADGIGVGSAALFDTHGQFGLGTVTAVENSRAFIDFAENPQAPGWTT</sequence>